<gene>
    <name evidence="2" type="ORF">MTR67_026777</name>
</gene>
<dbReference type="Pfam" id="PF03732">
    <property type="entry name" value="Retrotrans_gag"/>
    <property type="match status" value="1"/>
</dbReference>
<feature type="domain" description="Retrotransposon gag" evidence="1">
    <location>
        <begin position="39"/>
        <end position="134"/>
    </location>
</feature>
<sequence length="177" mass="20373">MDPPEFTGSNITKDTENFMEELHKVVELMRIDDAKRVELASYQLKGVARISYGQWKKKRAEGAPLLSCVILENAFLGSFFLCDLKDAKVRDFLNIKQESMSVHEYSPKFTQLSYYSLEMVAAIKSRMSLFVFGLCRLSSKEGKKAMLIGDMDIGRLMIHVQQFEEDKMKDRGLRQQV</sequence>
<evidence type="ECO:0000313" key="2">
    <source>
        <dbReference type="EMBL" id="WMV33392.1"/>
    </source>
</evidence>
<evidence type="ECO:0000313" key="3">
    <source>
        <dbReference type="Proteomes" id="UP001234989"/>
    </source>
</evidence>
<name>A0AAF0R3S7_SOLVR</name>
<evidence type="ECO:0000259" key="1">
    <source>
        <dbReference type="Pfam" id="PF03732"/>
    </source>
</evidence>
<accession>A0AAF0R3S7</accession>
<proteinExistence type="predicted"/>
<dbReference type="EMBL" id="CP133617">
    <property type="protein sequence ID" value="WMV33392.1"/>
    <property type="molecule type" value="Genomic_DNA"/>
</dbReference>
<protein>
    <recommendedName>
        <fullName evidence="1">Retrotransposon gag domain-containing protein</fullName>
    </recommendedName>
</protein>
<keyword evidence="3" id="KW-1185">Reference proteome</keyword>
<dbReference type="Proteomes" id="UP001234989">
    <property type="component" value="Chromosome 6"/>
</dbReference>
<dbReference type="AlphaFoldDB" id="A0AAF0R3S7"/>
<dbReference type="InterPro" id="IPR005162">
    <property type="entry name" value="Retrotrans_gag_dom"/>
</dbReference>
<organism evidence="2 3">
    <name type="scientific">Solanum verrucosum</name>
    <dbReference type="NCBI Taxonomy" id="315347"/>
    <lineage>
        <taxon>Eukaryota</taxon>
        <taxon>Viridiplantae</taxon>
        <taxon>Streptophyta</taxon>
        <taxon>Embryophyta</taxon>
        <taxon>Tracheophyta</taxon>
        <taxon>Spermatophyta</taxon>
        <taxon>Magnoliopsida</taxon>
        <taxon>eudicotyledons</taxon>
        <taxon>Gunneridae</taxon>
        <taxon>Pentapetalae</taxon>
        <taxon>asterids</taxon>
        <taxon>lamiids</taxon>
        <taxon>Solanales</taxon>
        <taxon>Solanaceae</taxon>
        <taxon>Solanoideae</taxon>
        <taxon>Solaneae</taxon>
        <taxon>Solanum</taxon>
    </lineage>
</organism>
<reference evidence="2" key="1">
    <citation type="submission" date="2023-08" db="EMBL/GenBank/DDBJ databases">
        <title>A de novo genome assembly of Solanum verrucosum Schlechtendal, a Mexican diploid species geographically isolated from the other diploid A-genome species in potato relatives.</title>
        <authorList>
            <person name="Hosaka K."/>
        </authorList>
    </citation>
    <scope>NUCLEOTIDE SEQUENCE</scope>
    <source>
        <tissue evidence="2">Young leaves</tissue>
    </source>
</reference>